<name>A0A6B3LRS6_9BACT</name>
<dbReference type="RefSeq" id="WP_163915425.1">
    <property type="nucleotide sequence ID" value="NZ_JAAGWD010000005.1"/>
</dbReference>
<dbReference type="AlphaFoldDB" id="A0A6B3LRS6"/>
<gene>
    <name evidence="2" type="ORF">GXP69_12580</name>
</gene>
<organism evidence="2 3">
    <name type="scientific">Pontibacter burrus</name>
    <dbReference type="NCBI Taxonomy" id="2704466"/>
    <lineage>
        <taxon>Bacteria</taxon>
        <taxon>Pseudomonadati</taxon>
        <taxon>Bacteroidota</taxon>
        <taxon>Cytophagia</taxon>
        <taxon>Cytophagales</taxon>
        <taxon>Hymenobacteraceae</taxon>
        <taxon>Pontibacter</taxon>
    </lineage>
</organism>
<protein>
    <submittedName>
        <fullName evidence="2">Uncharacterized protein</fullName>
    </submittedName>
</protein>
<feature type="compositionally biased region" description="Polar residues" evidence="1">
    <location>
        <begin position="203"/>
        <end position="215"/>
    </location>
</feature>
<feature type="region of interest" description="Disordered" evidence="1">
    <location>
        <begin position="101"/>
        <end position="124"/>
    </location>
</feature>
<feature type="compositionally biased region" description="Polar residues" evidence="1">
    <location>
        <begin position="222"/>
        <end position="235"/>
    </location>
</feature>
<keyword evidence="3" id="KW-1185">Reference proteome</keyword>
<feature type="compositionally biased region" description="Basic and acidic residues" evidence="1">
    <location>
        <begin position="243"/>
        <end position="254"/>
    </location>
</feature>
<evidence type="ECO:0000313" key="3">
    <source>
        <dbReference type="Proteomes" id="UP000474777"/>
    </source>
</evidence>
<feature type="region of interest" description="Disordered" evidence="1">
    <location>
        <begin position="157"/>
        <end position="254"/>
    </location>
</feature>
<evidence type="ECO:0000313" key="2">
    <source>
        <dbReference type="EMBL" id="NEM98533.1"/>
    </source>
</evidence>
<sequence>MKRTDRDDFYYGTGRHRDWDRSSRDGDFGRDYENRFRTDRDRNDEYRNHDYTMERDYYKNMQNSTTDMSNIRQGYGVPSFNSDSYQQTSDDIARRMQRDRDRLRNLSNYGNQDRGYSGSRFGGSNYSAHGDFGGSSEYGAMSGDRGNVDDYTSMSGYGGGYGSSQRGSGNAESNYSRRNSYDRHSDRGRESGMARSVGRYSPDNYSESTGNQGSYGSREYNPYNQDKNYNTNQNDRGGYRNYDPNDRRDYEITQ</sequence>
<proteinExistence type="predicted"/>
<feature type="compositionally biased region" description="Basic and acidic residues" evidence="1">
    <location>
        <begin position="179"/>
        <end position="192"/>
    </location>
</feature>
<feature type="region of interest" description="Disordered" evidence="1">
    <location>
        <begin position="1"/>
        <end position="47"/>
    </location>
</feature>
<evidence type="ECO:0000256" key="1">
    <source>
        <dbReference type="SAM" id="MobiDB-lite"/>
    </source>
</evidence>
<comment type="caution">
    <text evidence="2">The sequence shown here is derived from an EMBL/GenBank/DDBJ whole genome shotgun (WGS) entry which is preliminary data.</text>
</comment>
<dbReference type="EMBL" id="JAAGWD010000005">
    <property type="protein sequence ID" value="NEM98533.1"/>
    <property type="molecule type" value="Genomic_DNA"/>
</dbReference>
<dbReference type="Proteomes" id="UP000474777">
    <property type="component" value="Unassembled WGS sequence"/>
</dbReference>
<reference evidence="2 3" key="1">
    <citation type="submission" date="2020-02" db="EMBL/GenBank/DDBJ databases">
        <authorList>
            <person name="Kim M.K."/>
        </authorList>
    </citation>
    <scope>NUCLEOTIDE SEQUENCE [LARGE SCALE GENOMIC DNA]</scope>
    <source>
        <strain evidence="2 3">BT327</strain>
    </source>
</reference>
<accession>A0A6B3LRS6</accession>